<protein>
    <submittedName>
        <fullName evidence="2">ABC-2 type transport system permease protein</fullName>
    </submittedName>
</protein>
<accession>A0ABS4JNY4</accession>
<evidence type="ECO:0000313" key="3">
    <source>
        <dbReference type="Proteomes" id="UP001519289"/>
    </source>
</evidence>
<comment type="caution">
    <text evidence="2">The sequence shown here is derived from an EMBL/GenBank/DDBJ whole genome shotgun (WGS) entry which is preliminary data.</text>
</comment>
<feature type="transmembrane region" description="Helical" evidence="1">
    <location>
        <begin position="228"/>
        <end position="251"/>
    </location>
</feature>
<feature type="transmembrane region" description="Helical" evidence="1">
    <location>
        <begin position="65"/>
        <end position="91"/>
    </location>
</feature>
<keyword evidence="1" id="KW-0472">Membrane</keyword>
<feature type="transmembrane region" description="Helical" evidence="1">
    <location>
        <begin position="185"/>
        <end position="208"/>
    </location>
</feature>
<dbReference type="Proteomes" id="UP001519289">
    <property type="component" value="Unassembled WGS sequence"/>
</dbReference>
<dbReference type="RefSeq" id="WP_209465383.1">
    <property type="nucleotide sequence ID" value="NZ_JAGGLG010000003.1"/>
</dbReference>
<reference evidence="2 3" key="1">
    <citation type="submission" date="2021-03" db="EMBL/GenBank/DDBJ databases">
        <title>Genomic Encyclopedia of Type Strains, Phase IV (KMG-IV): sequencing the most valuable type-strain genomes for metagenomic binning, comparative biology and taxonomic classification.</title>
        <authorList>
            <person name="Goeker M."/>
        </authorList>
    </citation>
    <scope>NUCLEOTIDE SEQUENCE [LARGE SCALE GENOMIC DNA]</scope>
    <source>
        <strain evidence="2 3">DSM 27138</strain>
    </source>
</reference>
<name>A0ABS4JNY4_9FIRM</name>
<feature type="transmembrane region" description="Helical" evidence="1">
    <location>
        <begin position="147"/>
        <end position="173"/>
    </location>
</feature>
<feature type="transmembrane region" description="Helical" evidence="1">
    <location>
        <begin position="112"/>
        <end position="135"/>
    </location>
</feature>
<keyword evidence="1" id="KW-0812">Transmembrane</keyword>
<evidence type="ECO:0000313" key="2">
    <source>
        <dbReference type="EMBL" id="MBP2017238.1"/>
    </source>
</evidence>
<sequence length="258" mass="27550">MTLFRQFFTVQLRGLLIWLAVGVALALAMTRSAAPFIDSNSIGSLPPSLLALLGDLAGMDPVDQYLVVALGKGTMLVPVLYGALLALSVVTREVDRRTVDFLLSLPVGRTRLLGARVAVLLVNLTLMVAAVWAAFRLDMAAQGYQGSWGHFGAAMVNLWLLAVAFSCVILAASMWVDDYSMGVKLFLGAVAFAYLMEFVLKGATVSRAGRVLSPFSYVDVARVLRTGAFAADALVLALAAAAGLAISFWAFKRKQFPA</sequence>
<keyword evidence="1" id="KW-1133">Transmembrane helix</keyword>
<proteinExistence type="predicted"/>
<dbReference type="EMBL" id="JAGGLG010000003">
    <property type="protein sequence ID" value="MBP2017238.1"/>
    <property type="molecule type" value="Genomic_DNA"/>
</dbReference>
<organism evidence="2 3">
    <name type="scientific">Symbiobacterium terraclitae</name>
    <dbReference type="NCBI Taxonomy" id="557451"/>
    <lineage>
        <taxon>Bacteria</taxon>
        <taxon>Bacillati</taxon>
        <taxon>Bacillota</taxon>
        <taxon>Clostridia</taxon>
        <taxon>Eubacteriales</taxon>
        <taxon>Symbiobacteriaceae</taxon>
        <taxon>Symbiobacterium</taxon>
    </lineage>
</organism>
<gene>
    <name evidence="2" type="ORF">J2Z79_000612</name>
</gene>
<keyword evidence="3" id="KW-1185">Reference proteome</keyword>
<dbReference type="Pfam" id="PF12730">
    <property type="entry name" value="ABC2_membrane_4"/>
    <property type="match status" value="1"/>
</dbReference>
<evidence type="ECO:0000256" key="1">
    <source>
        <dbReference type="SAM" id="Phobius"/>
    </source>
</evidence>